<feature type="compositionally biased region" description="Polar residues" evidence="1">
    <location>
        <begin position="140"/>
        <end position="165"/>
    </location>
</feature>
<evidence type="ECO:0000313" key="3">
    <source>
        <dbReference type="Proteomes" id="UP000054477"/>
    </source>
</evidence>
<accession>A0A0C9X5Y4</accession>
<reference evidence="2 3" key="1">
    <citation type="submission" date="2014-04" db="EMBL/GenBank/DDBJ databases">
        <authorList>
            <consortium name="DOE Joint Genome Institute"/>
            <person name="Kuo A."/>
            <person name="Kohler A."/>
            <person name="Nagy L.G."/>
            <person name="Floudas D."/>
            <person name="Copeland A."/>
            <person name="Barry K.W."/>
            <person name="Cichocki N."/>
            <person name="Veneault-Fourrey C."/>
            <person name="LaButti K."/>
            <person name="Lindquist E.A."/>
            <person name="Lipzen A."/>
            <person name="Lundell T."/>
            <person name="Morin E."/>
            <person name="Murat C."/>
            <person name="Sun H."/>
            <person name="Tunlid A."/>
            <person name="Henrissat B."/>
            <person name="Grigoriev I.V."/>
            <person name="Hibbett D.S."/>
            <person name="Martin F."/>
            <person name="Nordberg H.P."/>
            <person name="Cantor M.N."/>
            <person name="Hua S.X."/>
        </authorList>
    </citation>
    <scope>NUCLEOTIDE SEQUENCE [LARGE SCALE GENOMIC DNA]</scope>
    <source>
        <strain evidence="2 3">LaAM-08-1</strain>
    </source>
</reference>
<feature type="region of interest" description="Disordered" evidence="1">
    <location>
        <begin position="1"/>
        <end position="219"/>
    </location>
</feature>
<feature type="compositionally biased region" description="Basic and acidic residues" evidence="1">
    <location>
        <begin position="310"/>
        <end position="320"/>
    </location>
</feature>
<feature type="compositionally biased region" description="Polar residues" evidence="1">
    <location>
        <begin position="87"/>
        <end position="109"/>
    </location>
</feature>
<feature type="compositionally biased region" description="Polar residues" evidence="1">
    <location>
        <begin position="176"/>
        <end position="189"/>
    </location>
</feature>
<dbReference type="Proteomes" id="UP000054477">
    <property type="component" value="Unassembled WGS sequence"/>
</dbReference>
<keyword evidence="3" id="KW-1185">Reference proteome</keyword>
<dbReference type="EMBL" id="KN838546">
    <property type="protein sequence ID" value="KIK07580.1"/>
    <property type="molecule type" value="Genomic_DNA"/>
</dbReference>
<protein>
    <submittedName>
        <fullName evidence="2">Uncharacterized protein</fullName>
    </submittedName>
</protein>
<gene>
    <name evidence="2" type="ORF">K443DRAFT_673170</name>
</gene>
<dbReference type="OrthoDB" id="3364608at2759"/>
<dbReference type="STRING" id="1095629.A0A0C9X5Y4"/>
<reference evidence="3" key="2">
    <citation type="submission" date="2015-01" db="EMBL/GenBank/DDBJ databases">
        <title>Evolutionary Origins and Diversification of the Mycorrhizal Mutualists.</title>
        <authorList>
            <consortium name="DOE Joint Genome Institute"/>
            <consortium name="Mycorrhizal Genomics Consortium"/>
            <person name="Kohler A."/>
            <person name="Kuo A."/>
            <person name="Nagy L.G."/>
            <person name="Floudas D."/>
            <person name="Copeland A."/>
            <person name="Barry K.W."/>
            <person name="Cichocki N."/>
            <person name="Veneault-Fourrey C."/>
            <person name="LaButti K."/>
            <person name="Lindquist E.A."/>
            <person name="Lipzen A."/>
            <person name="Lundell T."/>
            <person name="Morin E."/>
            <person name="Murat C."/>
            <person name="Riley R."/>
            <person name="Ohm R."/>
            <person name="Sun H."/>
            <person name="Tunlid A."/>
            <person name="Henrissat B."/>
            <person name="Grigoriev I.V."/>
            <person name="Hibbett D.S."/>
            <person name="Martin F."/>
        </authorList>
    </citation>
    <scope>NUCLEOTIDE SEQUENCE [LARGE SCALE GENOMIC DNA]</scope>
    <source>
        <strain evidence="3">LaAM-08-1</strain>
    </source>
</reference>
<sequence length="320" mass="34928">MPLEATLPPIRRVLKRSASTASLPTPPRTHSKPGRGRSRGSCDSDSDDQVVLLSDEEELAVSVHKKRRTREATEEGEDGFWLGTGGMTTRSKTASGSSNSKAVDPSTQAPLVYRRRQAQFQQQQQPVSPPPSHRKPMVVSPTNNAPTTPLRTSQRLVHAPSTASPPVTPKRKSQRRTTSVLRDSPQNPFLASPLEAVPESESEESPNQSPKTPYQEKPTVAYVFRGVRREFHNPMYNLAKNRPISPPRGSKLPVEHPAFSPDPSCPPKLLFPEAHKGRNAAKAKAKGGNSDNVFGGGDPVKPRSRGANTLDKELKKAGER</sequence>
<proteinExistence type="predicted"/>
<dbReference type="HOGENOM" id="CLU_045838_0_0_1"/>
<feature type="region of interest" description="Disordered" evidence="1">
    <location>
        <begin position="237"/>
        <end position="320"/>
    </location>
</feature>
<evidence type="ECO:0000256" key="1">
    <source>
        <dbReference type="SAM" id="MobiDB-lite"/>
    </source>
</evidence>
<feature type="compositionally biased region" description="Acidic residues" evidence="1">
    <location>
        <begin position="44"/>
        <end position="59"/>
    </location>
</feature>
<dbReference type="AlphaFoldDB" id="A0A0C9X5Y4"/>
<name>A0A0C9X5Y4_9AGAR</name>
<organism evidence="2 3">
    <name type="scientific">Laccaria amethystina LaAM-08-1</name>
    <dbReference type="NCBI Taxonomy" id="1095629"/>
    <lineage>
        <taxon>Eukaryota</taxon>
        <taxon>Fungi</taxon>
        <taxon>Dikarya</taxon>
        <taxon>Basidiomycota</taxon>
        <taxon>Agaricomycotina</taxon>
        <taxon>Agaricomycetes</taxon>
        <taxon>Agaricomycetidae</taxon>
        <taxon>Agaricales</taxon>
        <taxon>Agaricineae</taxon>
        <taxon>Hydnangiaceae</taxon>
        <taxon>Laccaria</taxon>
    </lineage>
</organism>
<feature type="compositionally biased region" description="Basic residues" evidence="1">
    <location>
        <begin position="29"/>
        <end position="38"/>
    </location>
</feature>
<evidence type="ECO:0000313" key="2">
    <source>
        <dbReference type="EMBL" id="KIK07580.1"/>
    </source>
</evidence>